<dbReference type="PANTHER" id="PTHR33146">
    <property type="entry name" value="ENDONUCLEASE 4"/>
    <property type="match status" value="1"/>
</dbReference>
<keyword evidence="5" id="KW-0378">Hydrolase</keyword>
<evidence type="ECO:0000256" key="2">
    <source>
        <dbReference type="ARBA" id="ARBA00022722"/>
    </source>
</evidence>
<dbReference type="GO" id="GO:0003676">
    <property type="term" value="F:nucleic acid binding"/>
    <property type="evidence" value="ECO:0007669"/>
    <property type="project" value="InterPro"/>
</dbReference>
<feature type="signal peptide" evidence="8">
    <location>
        <begin position="1"/>
        <end position="24"/>
    </location>
</feature>
<keyword evidence="4" id="KW-0255">Endonuclease</keyword>
<keyword evidence="7" id="KW-0325">Glycoprotein</keyword>
<dbReference type="PANTHER" id="PTHR33146:SF26">
    <property type="entry name" value="ENDONUCLEASE 4"/>
    <property type="match status" value="1"/>
</dbReference>
<feature type="chain" id="PRO_5020732690" evidence="8">
    <location>
        <begin position="25"/>
        <end position="299"/>
    </location>
</feature>
<dbReference type="InterPro" id="IPR003154">
    <property type="entry name" value="S1/P1nuclease"/>
</dbReference>
<dbReference type="OrthoDB" id="441446at2759"/>
<dbReference type="EMBL" id="KZ990132">
    <property type="protein sequence ID" value="RKP24600.1"/>
    <property type="molecule type" value="Genomic_DNA"/>
</dbReference>
<evidence type="ECO:0000256" key="7">
    <source>
        <dbReference type="ARBA" id="ARBA00023180"/>
    </source>
</evidence>
<dbReference type="GO" id="GO:0016788">
    <property type="term" value="F:hydrolase activity, acting on ester bonds"/>
    <property type="evidence" value="ECO:0007669"/>
    <property type="project" value="InterPro"/>
</dbReference>
<accession>A0A4P9YZW5</accession>
<comment type="similarity">
    <text evidence="1">Belongs to the nuclease type I family.</text>
</comment>
<keyword evidence="8" id="KW-0732">Signal</keyword>
<dbReference type="Gene3D" id="1.10.575.10">
    <property type="entry name" value="P1 Nuclease"/>
    <property type="match status" value="1"/>
</dbReference>
<dbReference type="AlphaFoldDB" id="A0A4P9YZW5"/>
<dbReference type="Pfam" id="PF02265">
    <property type="entry name" value="S1-P1_nuclease"/>
    <property type="match status" value="1"/>
</dbReference>
<evidence type="ECO:0000256" key="6">
    <source>
        <dbReference type="ARBA" id="ARBA00023157"/>
    </source>
</evidence>
<keyword evidence="3" id="KW-0479">Metal-binding</keyword>
<evidence type="ECO:0000256" key="1">
    <source>
        <dbReference type="ARBA" id="ARBA00009547"/>
    </source>
</evidence>
<dbReference type="GO" id="GO:0004519">
    <property type="term" value="F:endonuclease activity"/>
    <property type="evidence" value="ECO:0007669"/>
    <property type="project" value="UniProtKB-KW"/>
</dbReference>
<dbReference type="CDD" id="cd11010">
    <property type="entry name" value="S1-P1_nuclease"/>
    <property type="match status" value="1"/>
</dbReference>
<protein>
    <submittedName>
        <fullName evidence="9">S1/P1 nuclease</fullName>
    </submittedName>
</protein>
<proteinExistence type="inferred from homology"/>
<dbReference type="InterPro" id="IPR008947">
    <property type="entry name" value="PLipase_C/P1_nuclease_dom_sf"/>
</dbReference>
<dbReference type="GO" id="GO:0046872">
    <property type="term" value="F:metal ion binding"/>
    <property type="evidence" value="ECO:0007669"/>
    <property type="project" value="UniProtKB-KW"/>
</dbReference>
<dbReference type="SUPFAM" id="SSF48537">
    <property type="entry name" value="Phospholipase C/P1 nuclease"/>
    <property type="match status" value="1"/>
</dbReference>
<evidence type="ECO:0000313" key="9">
    <source>
        <dbReference type="EMBL" id="RKP24600.1"/>
    </source>
</evidence>
<keyword evidence="2" id="KW-0540">Nuclease</keyword>
<evidence type="ECO:0000256" key="8">
    <source>
        <dbReference type="SAM" id="SignalP"/>
    </source>
</evidence>
<dbReference type="GO" id="GO:0006308">
    <property type="term" value="P:DNA catabolic process"/>
    <property type="evidence" value="ECO:0007669"/>
    <property type="project" value="InterPro"/>
</dbReference>
<keyword evidence="6" id="KW-1015">Disulfide bond</keyword>
<evidence type="ECO:0000256" key="5">
    <source>
        <dbReference type="ARBA" id="ARBA00022801"/>
    </source>
</evidence>
<evidence type="ECO:0000256" key="3">
    <source>
        <dbReference type="ARBA" id="ARBA00022723"/>
    </source>
</evidence>
<keyword evidence="10" id="KW-1185">Reference proteome</keyword>
<evidence type="ECO:0000256" key="4">
    <source>
        <dbReference type="ARBA" id="ARBA00022759"/>
    </source>
</evidence>
<dbReference type="Proteomes" id="UP000278143">
    <property type="component" value="Unassembled WGS sequence"/>
</dbReference>
<sequence length="299" mass="34126">MLRYLLFILCATLYLPGLPVDAWGEYGHAAVGLLAQRLLHDHVRDGLQQLLDFDDYARGDFGRAANWPDAIKSIDPSYRWSLALHFVEMGEEHTPDTCHDYAPHLCPDGRCLVGALQNYTQRIRCDAPAASRREALKFLIHLMGDIAQPLHSGGYARGGNDLKGVWEGKPVNLHKVWDEYMLNKTIAEQFDGRFDRYLDRMEQEILFGRYAQWHASWLSCFEPPSAGDIASCAIEWVNAAHRFDCSYVFPTYSLAKTNGTLEWSTDYHRENADRVNMFIARAIVRLAYLLNTLLDTCVH</sequence>
<gene>
    <name evidence="9" type="ORF">SYNPS1DRAFT_29638</name>
</gene>
<evidence type="ECO:0000313" key="10">
    <source>
        <dbReference type="Proteomes" id="UP000278143"/>
    </source>
</evidence>
<organism evidence="9 10">
    <name type="scientific">Syncephalis pseudoplumigaleata</name>
    <dbReference type="NCBI Taxonomy" id="1712513"/>
    <lineage>
        <taxon>Eukaryota</taxon>
        <taxon>Fungi</taxon>
        <taxon>Fungi incertae sedis</taxon>
        <taxon>Zoopagomycota</taxon>
        <taxon>Zoopagomycotina</taxon>
        <taxon>Zoopagomycetes</taxon>
        <taxon>Zoopagales</taxon>
        <taxon>Piptocephalidaceae</taxon>
        <taxon>Syncephalis</taxon>
    </lineage>
</organism>
<reference evidence="10" key="1">
    <citation type="journal article" date="2018" name="Nat. Microbiol.">
        <title>Leveraging single-cell genomics to expand the fungal tree of life.</title>
        <authorList>
            <person name="Ahrendt S.R."/>
            <person name="Quandt C.A."/>
            <person name="Ciobanu D."/>
            <person name="Clum A."/>
            <person name="Salamov A."/>
            <person name="Andreopoulos B."/>
            <person name="Cheng J.F."/>
            <person name="Woyke T."/>
            <person name="Pelin A."/>
            <person name="Henrissat B."/>
            <person name="Reynolds N.K."/>
            <person name="Benny G.L."/>
            <person name="Smith M.E."/>
            <person name="James T.Y."/>
            <person name="Grigoriev I.V."/>
        </authorList>
    </citation>
    <scope>NUCLEOTIDE SEQUENCE [LARGE SCALE GENOMIC DNA]</scope>
    <source>
        <strain evidence="10">Benny S71-1</strain>
    </source>
</reference>
<name>A0A4P9YZW5_9FUNG</name>